<gene>
    <name evidence="4" type="ORF">Ate02nite_91100</name>
</gene>
<feature type="region of interest" description="Disordered" evidence="2">
    <location>
        <begin position="276"/>
        <end position="307"/>
    </location>
</feature>
<accession>A0A919NW95</accession>
<dbReference type="Pfam" id="PF01844">
    <property type="entry name" value="HNH"/>
    <property type="match status" value="1"/>
</dbReference>
<evidence type="ECO:0000256" key="2">
    <source>
        <dbReference type="SAM" id="MobiDB-lite"/>
    </source>
</evidence>
<dbReference type="SMART" id="SM00507">
    <property type="entry name" value="HNHc"/>
    <property type="match status" value="1"/>
</dbReference>
<protein>
    <submittedName>
        <fullName evidence="4">HNH endonuclease</fullName>
    </submittedName>
</protein>
<feature type="domain" description="HNH nuclease" evidence="3">
    <location>
        <begin position="350"/>
        <end position="402"/>
    </location>
</feature>
<proteinExistence type="inferred from homology"/>
<keyword evidence="4" id="KW-0540">Nuclease</keyword>
<dbReference type="GO" id="GO:0003676">
    <property type="term" value="F:nucleic acid binding"/>
    <property type="evidence" value="ECO:0007669"/>
    <property type="project" value="InterPro"/>
</dbReference>
<comment type="similarity">
    <text evidence="1">Belongs to the Rv1128c/1148c/1588c/1702c/1945/3466 family.</text>
</comment>
<dbReference type="RefSeq" id="WP_203814177.1">
    <property type="nucleotide sequence ID" value="NZ_BOMY01000060.1"/>
</dbReference>
<evidence type="ECO:0000256" key="1">
    <source>
        <dbReference type="ARBA" id="ARBA00023450"/>
    </source>
</evidence>
<evidence type="ECO:0000259" key="3">
    <source>
        <dbReference type="SMART" id="SM00507"/>
    </source>
</evidence>
<dbReference type="EMBL" id="BOMY01000060">
    <property type="protein sequence ID" value="GIF26380.1"/>
    <property type="molecule type" value="Genomic_DNA"/>
</dbReference>
<dbReference type="GO" id="GO:0008270">
    <property type="term" value="F:zinc ion binding"/>
    <property type="evidence" value="ECO:0007669"/>
    <property type="project" value="InterPro"/>
</dbReference>
<evidence type="ECO:0000313" key="5">
    <source>
        <dbReference type="Proteomes" id="UP000623608"/>
    </source>
</evidence>
<dbReference type="Pfam" id="PF02720">
    <property type="entry name" value="DUF222"/>
    <property type="match status" value="1"/>
</dbReference>
<sequence length="442" mass="47330">MLEELTRVRGVLAECGDTPLWSSTDTQVLDALVQAHACAQQVQAILAHLIHEAETRGLPRKEAASSTPVWLRQRIRTSMWEGRRLAKLAAELDRSPALDTAVSDGEISTDQAIVIAQAVADLPADTSIDTRAQAEKLLISYAAEFDPATLAKFGARILAHVDPEAADRHDEEALKRQDARAHQGRGFTLSPTGDGRVRLSGCLDTAAAAIVNAALDPLCHPGRESATDSDTTRTAAQRRADTLVDICNRVLRNGELPTSGGDAAQVVVTIPIDTLRTPPASSAEPSGEPPAPGHGSAGRSGVSGALDTDAPISAAEARQMACDAQIIPAVLGADGQVLDIGRARRLFTGPLRRALILRDGGCAFPSCDRPANWADGHHIQSWADGGPTTLSNACLLCRYHHRVIHRTDWRVRLAADGLPEFIPPPTVDPLRRPLRNAYHRRQ</sequence>
<dbReference type="CDD" id="cd00085">
    <property type="entry name" value="HNHc"/>
    <property type="match status" value="1"/>
</dbReference>
<organism evidence="4 5">
    <name type="scientific">Paractinoplanes tereljensis</name>
    <dbReference type="NCBI Taxonomy" id="571912"/>
    <lineage>
        <taxon>Bacteria</taxon>
        <taxon>Bacillati</taxon>
        <taxon>Actinomycetota</taxon>
        <taxon>Actinomycetes</taxon>
        <taxon>Micromonosporales</taxon>
        <taxon>Micromonosporaceae</taxon>
        <taxon>Paractinoplanes</taxon>
    </lineage>
</organism>
<dbReference type="InterPro" id="IPR002711">
    <property type="entry name" value="HNH"/>
</dbReference>
<reference evidence="4" key="1">
    <citation type="submission" date="2021-01" db="EMBL/GenBank/DDBJ databases">
        <title>Whole genome shotgun sequence of Actinoplanes tereljensis NBRC 105297.</title>
        <authorList>
            <person name="Komaki H."/>
            <person name="Tamura T."/>
        </authorList>
    </citation>
    <scope>NUCLEOTIDE SEQUENCE</scope>
    <source>
        <strain evidence="4">NBRC 105297</strain>
    </source>
</reference>
<name>A0A919NW95_9ACTN</name>
<dbReference type="AlphaFoldDB" id="A0A919NW95"/>
<evidence type="ECO:0000313" key="4">
    <source>
        <dbReference type="EMBL" id="GIF26380.1"/>
    </source>
</evidence>
<keyword evidence="4" id="KW-0378">Hydrolase</keyword>
<dbReference type="InterPro" id="IPR003615">
    <property type="entry name" value="HNH_nuc"/>
</dbReference>
<dbReference type="GO" id="GO:0004519">
    <property type="term" value="F:endonuclease activity"/>
    <property type="evidence" value="ECO:0007669"/>
    <property type="project" value="UniProtKB-KW"/>
</dbReference>
<dbReference type="Proteomes" id="UP000623608">
    <property type="component" value="Unassembled WGS sequence"/>
</dbReference>
<dbReference type="InterPro" id="IPR003870">
    <property type="entry name" value="DUF222"/>
</dbReference>
<keyword evidence="4" id="KW-0255">Endonuclease</keyword>
<comment type="caution">
    <text evidence="4">The sequence shown here is derived from an EMBL/GenBank/DDBJ whole genome shotgun (WGS) entry which is preliminary data.</text>
</comment>
<keyword evidence="5" id="KW-1185">Reference proteome</keyword>